<name>A0A0C9UAJ8_SPHS4</name>
<dbReference type="HOGENOM" id="CLU_1518774_0_0_1"/>
<dbReference type="AlphaFoldDB" id="A0A0C9UAJ8"/>
<organism evidence="1 2">
    <name type="scientific">Sphaerobolus stellatus (strain SS14)</name>
    <dbReference type="NCBI Taxonomy" id="990650"/>
    <lineage>
        <taxon>Eukaryota</taxon>
        <taxon>Fungi</taxon>
        <taxon>Dikarya</taxon>
        <taxon>Basidiomycota</taxon>
        <taxon>Agaricomycotina</taxon>
        <taxon>Agaricomycetes</taxon>
        <taxon>Phallomycetidae</taxon>
        <taxon>Geastrales</taxon>
        <taxon>Sphaerobolaceae</taxon>
        <taxon>Sphaerobolus</taxon>
    </lineage>
</organism>
<evidence type="ECO:0000313" key="2">
    <source>
        <dbReference type="Proteomes" id="UP000054279"/>
    </source>
</evidence>
<dbReference type="Proteomes" id="UP000054279">
    <property type="component" value="Unassembled WGS sequence"/>
</dbReference>
<dbReference type="EMBL" id="KN838137">
    <property type="protein sequence ID" value="KIJ22531.1"/>
    <property type="molecule type" value="Genomic_DNA"/>
</dbReference>
<keyword evidence="2" id="KW-1185">Reference proteome</keyword>
<gene>
    <name evidence="1" type="ORF">M422DRAFT_277015</name>
</gene>
<evidence type="ECO:0000313" key="1">
    <source>
        <dbReference type="EMBL" id="KIJ22531.1"/>
    </source>
</evidence>
<protein>
    <submittedName>
        <fullName evidence="1">Uncharacterized protein</fullName>
    </submittedName>
</protein>
<proteinExistence type="predicted"/>
<reference evidence="1 2" key="1">
    <citation type="submission" date="2014-06" db="EMBL/GenBank/DDBJ databases">
        <title>Evolutionary Origins and Diversification of the Mycorrhizal Mutualists.</title>
        <authorList>
            <consortium name="DOE Joint Genome Institute"/>
            <consortium name="Mycorrhizal Genomics Consortium"/>
            <person name="Kohler A."/>
            <person name="Kuo A."/>
            <person name="Nagy L.G."/>
            <person name="Floudas D."/>
            <person name="Copeland A."/>
            <person name="Barry K.W."/>
            <person name="Cichocki N."/>
            <person name="Veneault-Fourrey C."/>
            <person name="LaButti K."/>
            <person name="Lindquist E.A."/>
            <person name="Lipzen A."/>
            <person name="Lundell T."/>
            <person name="Morin E."/>
            <person name="Murat C."/>
            <person name="Riley R."/>
            <person name="Ohm R."/>
            <person name="Sun H."/>
            <person name="Tunlid A."/>
            <person name="Henrissat B."/>
            <person name="Grigoriev I.V."/>
            <person name="Hibbett D.S."/>
            <person name="Martin F."/>
        </authorList>
    </citation>
    <scope>NUCLEOTIDE SEQUENCE [LARGE SCALE GENOMIC DNA]</scope>
    <source>
        <strain evidence="1 2">SS14</strain>
    </source>
</reference>
<sequence>MPLYRVSLVPRPAAAEEDASKGRRAKAVQRAERLVRFVDFAVLQRRPKAVSEDSEERFAATRGWRAMVMLSQDGGATRRVTRGKIVQKWTRCQLEPGVRKCQAAWSDCGKGGTPREVSHISRHFHARQSGSPTVRVSLAIPTKSLPCALARGDNDRDKIEKGYSLLESESALIVKNW</sequence>
<accession>A0A0C9UAJ8</accession>